<sequence>MPTFQFEAMDATGNEIKDVIEAASEDEAQATIRQRGYFVTKISAKKARQRAEKKKGAKGKSFAIGGVSGKILTTFTRQLSILQDAGLPILRSLRILEQQSKPGRLKNSLMDVCDEIEGGSTLSEAMAKCPKAFDRLYVNMIKAGEAGGALEVILRRLAEFKERAETLKRKVKGALIYPIVVVGVAVLILVFIMLKIVPAFRKIFEDFDTELPAMTELLITISNLVGSYWFLIPTIPLGVWLFVKLVCKFKAGRFGWDLFTIQVPIFGQLLEKNTMARTSRTLGTLVASGVPILEALNITRETSGNAVFERMYGKIYDSIREGESIAQPMKEFSKPKFNPVTVFFWFAFIGGPVGVLMYLMKLNSRVVDDLVINMVDVGEETGELDTMLYKIADNYDEEVTVLTESLVSLLEPLMIIILGGMEKRNMDPNPRTTPRGFTLVELLMVIIIIGILAGLLIVAVGPTLGTVNNAVVKTEIDQMDLALNNYRNTYGALPPTLYPTNHGTQMGVFAISATDAGTKQDGKIARFERHVRKAFPRYAGNWTIARTALATGTEFPTGASYGGVTACDLTTMDPAEALVFWLGGIPKIWKADLAAGEYEVELTGFAQDPSNPFLPEYDPPSGGDFQSNRTPPLFEFDPRRLVDTDQDGWPEYVPDTGAAQGTPPYAYFHSSTYTELPFYPASDHGSLGTWGLARPYLIRYQPSATEMPIDSSFANSETFQIICAGADNQYGEPVTSATILTAITKLPVYPEGLNYNIASSPATKGPTLSAIEYDNLTNFTDSALENDIED</sequence>
<feature type="transmembrane region" description="Helical" evidence="8">
    <location>
        <begin position="175"/>
        <end position="197"/>
    </location>
</feature>
<dbReference type="InterPro" id="IPR042094">
    <property type="entry name" value="T2SS_GspF_sf"/>
</dbReference>
<keyword evidence="3" id="KW-1003">Cell membrane</keyword>
<keyword evidence="7 8" id="KW-0472">Membrane</keyword>
<evidence type="ECO:0000313" key="12">
    <source>
        <dbReference type="EMBL" id="CAL4759487.1"/>
    </source>
</evidence>
<dbReference type="InterPro" id="IPR003004">
    <property type="entry name" value="GspF/PilC"/>
</dbReference>
<dbReference type="Gene3D" id="3.30.700.10">
    <property type="entry name" value="Glycoprotein, Type 4 Pilin"/>
    <property type="match status" value="1"/>
</dbReference>
<dbReference type="EMBL" id="CAMXCT020000001">
    <property type="protein sequence ID" value="CAL1125550.1"/>
    <property type="molecule type" value="Genomic_DNA"/>
</dbReference>
<comment type="subcellular location">
    <subcellularLocation>
        <location evidence="1">Cell inner membrane</location>
        <topology evidence="1">Multi-pass membrane protein</topology>
    </subcellularLocation>
</comment>
<evidence type="ECO:0000313" key="10">
    <source>
        <dbReference type="EMBL" id="CAI3972175.1"/>
    </source>
</evidence>
<dbReference type="InterPro" id="IPR045584">
    <property type="entry name" value="Pilin-like"/>
</dbReference>
<dbReference type="PANTHER" id="PTHR30012:SF0">
    <property type="entry name" value="TYPE II SECRETION SYSTEM PROTEIN F-RELATED"/>
    <property type="match status" value="1"/>
</dbReference>
<evidence type="ECO:0000256" key="5">
    <source>
        <dbReference type="ARBA" id="ARBA00022692"/>
    </source>
</evidence>
<feature type="transmembrane region" description="Helical" evidence="8">
    <location>
        <begin position="337"/>
        <end position="360"/>
    </location>
</feature>
<feature type="domain" description="Type II secretion system protein GspF" evidence="9">
    <location>
        <begin position="279"/>
        <end position="420"/>
    </location>
</feature>
<comment type="similarity">
    <text evidence="2">Belongs to the GSP F family.</text>
</comment>
<name>A0A9P1BGQ1_9DINO</name>
<dbReference type="PANTHER" id="PTHR30012">
    <property type="entry name" value="GENERAL SECRETION PATHWAY PROTEIN"/>
    <property type="match status" value="1"/>
</dbReference>
<dbReference type="Pfam" id="PF07963">
    <property type="entry name" value="N_methyl"/>
    <property type="match status" value="1"/>
</dbReference>
<dbReference type="InterPro" id="IPR012902">
    <property type="entry name" value="N_methyl_site"/>
</dbReference>
<dbReference type="Pfam" id="PF00482">
    <property type="entry name" value="T2SSF"/>
    <property type="match status" value="2"/>
</dbReference>
<dbReference type="PROSITE" id="PS00409">
    <property type="entry name" value="PROKAR_NTER_METHYL"/>
    <property type="match status" value="1"/>
</dbReference>
<evidence type="ECO:0000256" key="1">
    <source>
        <dbReference type="ARBA" id="ARBA00004429"/>
    </source>
</evidence>
<keyword evidence="13" id="KW-1185">Reference proteome</keyword>
<evidence type="ECO:0000256" key="2">
    <source>
        <dbReference type="ARBA" id="ARBA00005745"/>
    </source>
</evidence>
<proteinExistence type="inferred from homology"/>
<dbReference type="InterPro" id="IPR018076">
    <property type="entry name" value="T2SS_GspF_dom"/>
</dbReference>
<dbReference type="EMBL" id="CAMXCT010000001">
    <property type="protein sequence ID" value="CAI3972175.1"/>
    <property type="molecule type" value="Genomic_DNA"/>
</dbReference>
<evidence type="ECO:0000256" key="7">
    <source>
        <dbReference type="ARBA" id="ARBA00023136"/>
    </source>
</evidence>
<keyword evidence="4" id="KW-0997">Cell inner membrane</keyword>
<dbReference type="OrthoDB" id="439827at2759"/>
<reference evidence="10" key="1">
    <citation type="submission" date="2022-10" db="EMBL/GenBank/DDBJ databases">
        <authorList>
            <person name="Chen Y."/>
            <person name="Dougan E. K."/>
            <person name="Chan C."/>
            <person name="Rhodes N."/>
            <person name="Thang M."/>
        </authorList>
    </citation>
    <scope>NUCLEOTIDE SEQUENCE</scope>
</reference>
<dbReference type="SUPFAM" id="SSF54523">
    <property type="entry name" value="Pili subunits"/>
    <property type="match status" value="1"/>
</dbReference>
<accession>A0A9P1BGQ1</accession>
<evidence type="ECO:0000256" key="4">
    <source>
        <dbReference type="ARBA" id="ARBA00022519"/>
    </source>
</evidence>
<evidence type="ECO:0000256" key="3">
    <source>
        <dbReference type="ARBA" id="ARBA00022475"/>
    </source>
</evidence>
<dbReference type="FunFam" id="1.20.81.30:FF:000001">
    <property type="entry name" value="Type II secretion system protein F"/>
    <property type="match status" value="1"/>
</dbReference>
<evidence type="ECO:0000256" key="6">
    <source>
        <dbReference type="ARBA" id="ARBA00022989"/>
    </source>
</evidence>
<dbReference type="NCBIfam" id="TIGR02532">
    <property type="entry name" value="IV_pilin_GFxxxE"/>
    <property type="match status" value="1"/>
</dbReference>
<evidence type="ECO:0000313" key="13">
    <source>
        <dbReference type="Proteomes" id="UP001152797"/>
    </source>
</evidence>
<dbReference type="PRINTS" id="PR00812">
    <property type="entry name" value="BCTERIALGSPF"/>
</dbReference>
<dbReference type="Gene3D" id="1.20.81.30">
    <property type="entry name" value="Type II secretion system (T2SS), domain F"/>
    <property type="match status" value="2"/>
</dbReference>
<comment type="caution">
    <text evidence="10">The sequence shown here is derived from an EMBL/GenBank/DDBJ whole genome shotgun (WGS) entry which is preliminary data.</text>
</comment>
<evidence type="ECO:0000259" key="9">
    <source>
        <dbReference type="Pfam" id="PF00482"/>
    </source>
</evidence>
<feature type="transmembrane region" description="Helical" evidence="8">
    <location>
        <begin position="217"/>
        <end position="243"/>
    </location>
</feature>
<dbReference type="GO" id="GO:0005886">
    <property type="term" value="C:plasma membrane"/>
    <property type="evidence" value="ECO:0007669"/>
    <property type="project" value="UniProtKB-SubCell"/>
</dbReference>
<dbReference type="AlphaFoldDB" id="A0A9P1BGQ1"/>
<organism evidence="10">
    <name type="scientific">Cladocopium goreaui</name>
    <dbReference type="NCBI Taxonomy" id="2562237"/>
    <lineage>
        <taxon>Eukaryota</taxon>
        <taxon>Sar</taxon>
        <taxon>Alveolata</taxon>
        <taxon>Dinophyceae</taxon>
        <taxon>Suessiales</taxon>
        <taxon>Symbiodiniaceae</taxon>
        <taxon>Cladocopium</taxon>
    </lineage>
</organism>
<reference evidence="11" key="2">
    <citation type="submission" date="2024-04" db="EMBL/GenBank/DDBJ databases">
        <authorList>
            <person name="Chen Y."/>
            <person name="Shah S."/>
            <person name="Dougan E. K."/>
            <person name="Thang M."/>
            <person name="Chan C."/>
        </authorList>
    </citation>
    <scope>NUCLEOTIDE SEQUENCE [LARGE SCALE GENOMIC DNA]</scope>
</reference>
<keyword evidence="6 8" id="KW-1133">Transmembrane helix</keyword>
<protein>
    <submittedName>
        <fullName evidence="12">Type IV pilus assembly protein TapC</fullName>
    </submittedName>
</protein>
<feature type="domain" description="Type II secretion system protein GspF" evidence="9">
    <location>
        <begin position="75"/>
        <end position="198"/>
    </location>
</feature>
<gene>
    <name evidence="10" type="ORF">C1SCF055_LOCUS765</name>
</gene>
<keyword evidence="5 8" id="KW-0812">Transmembrane</keyword>
<feature type="transmembrane region" description="Helical" evidence="8">
    <location>
        <begin position="442"/>
        <end position="464"/>
    </location>
</feature>
<dbReference type="Proteomes" id="UP001152797">
    <property type="component" value="Unassembled WGS sequence"/>
</dbReference>
<dbReference type="EMBL" id="CAMXCT030000001">
    <property type="protein sequence ID" value="CAL4759487.1"/>
    <property type="molecule type" value="Genomic_DNA"/>
</dbReference>
<evidence type="ECO:0000313" key="11">
    <source>
        <dbReference type="EMBL" id="CAL1125550.1"/>
    </source>
</evidence>
<feature type="transmembrane region" description="Helical" evidence="8">
    <location>
        <begin position="399"/>
        <end position="421"/>
    </location>
</feature>
<evidence type="ECO:0000256" key="8">
    <source>
        <dbReference type="SAM" id="Phobius"/>
    </source>
</evidence>